<evidence type="ECO:0000313" key="4">
    <source>
        <dbReference type="EMBL" id="KAK7106177.1"/>
    </source>
</evidence>
<feature type="signal peptide" evidence="3">
    <location>
        <begin position="1"/>
        <end position="21"/>
    </location>
</feature>
<keyword evidence="5" id="KW-1185">Reference proteome</keyword>
<organism evidence="4 5">
    <name type="scientific">Littorina saxatilis</name>
    <dbReference type="NCBI Taxonomy" id="31220"/>
    <lineage>
        <taxon>Eukaryota</taxon>
        <taxon>Metazoa</taxon>
        <taxon>Spiralia</taxon>
        <taxon>Lophotrochozoa</taxon>
        <taxon>Mollusca</taxon>
        <taxon>Gastropoda</taxon>
        <taxon>Caenogastropoda</taxon>
        <taxon>Littorinimorpha</taxon>
        <taxon>Littorinoidea</taxon>
        <taxon>Littorinidae</taxon>
        <taxon>Littorina</taxon>
    </lineage>
</organism>
<keyword evidence="3" id="KW-0732">Signal</keyword>
<dbReference type="AlphaFoldDB" id="A0AAN9BIL4"/>
<feature type="region of interest" description="Disordered" evidence="1">
    <location>
        <begin position="215"/>
        <end position="256"/>
    </location>
</feature>
<proteinExistence type="predicted"/>
<feature type="transmembrane region" description="Helical" evidence="2">
    <location>
        <begin position="152"/>
        <end position="174"/>
    </location>
</feature>
<feature type="chain" id="PRO_5042984728" evidence="3">
    <location>
        <begin position="22"/>
        <end position="274"/>
    </location>
</feature>
<keyword evidence="2" id="KW-0472">Membrane</keyword>
<comment type="caution">
    <text evidence="4">The sequence shown here is derived from an EMBL/GenBank/DDBJ whole genome shotgun (WGS) entry which is preliminary data.</text>
</comment>
<name>A0AAN9BIL4_9CAEN</name>
<accession>A0AAN9BIL4</accession>
<protein>
    <submittedName>
        <fullName evidence="4">Uncharacterized protein</fullName>
    </submittedName>
</protein>
<gene>
    <name evidence="4" type="ORF">V1264_017464</name>
</gene>
<evidence type="ECO:0000313" key="5">
    <source>
        <dbReference type="Proteomes" id="UP001374579"/>
    </source>
</evidence>
<evidence type="ECO:0000256" key="1">
    <source>
        <dbReference type="SAM" id="MobiDB-lite"/>
    </source>
</evidence>
<feature type="compositionally biased region" description="Basic and acidic residues" evidence="1">
    <location>
        <begin position="241"/>
        <end position="251"/>
    </location>
</feature>
<dbReference type="Proteomes" id="UP001374579">
    <property type="component" value="Unassembled WGS sequence"/>
</dbReference>
<evidence type="ECO:0000256" key="2">
    <source>
        <dbReference type="SAM" id="Phobius"/>
    </source>
</evidence>
<sequence>MFLKTLLSSLVVLVTIQRWYCSGAFVHYDIIVRERLNVTLKLSITKTAYENNIKSLKVSVKHQSGNILFCQVLHLNKTPSSSPGCRYDLKKREYYVTRQLKDPDGEMWELTAGLTNRKTLHQLVEIEIPETPATHTSKEEEKEDSILSTQTVITIGVGGGVFLLAVVVVSVVLCQRKVGRCCSSARLTYNPRTAQTDGCHRALSGVHSHLHFVAPEHSQESESTQSQDFETFHDSGTSVRQDNDDTRRCNQSDECSSGGYTDEDIYVNQEAWCA</sequence>
<dbReference type="EMBL" id="JBAMIC010000007">
    <property type="protein sequence ID" value="KAK7106177.1"/>
    <property type="molecule type" value="Genomic_DNA"/>
</dbReference>
<reference evidence="4 5" key="1">
    <citation type="submission" date="2024-02" db="EMBL/GenBank/DDBJ databases">
        <title>Chromosome-scale genome assembly of the rough periwinkle Littorina saxatilis.</title>
        <authorList>
            <person name="De Jode A."/>
            <person name="Faria R."/>
            <person name="Formenti G."/>
            <person name="Sims Y."/>
            <person name="Smith T.P."/>
            <person name="Tracey A."/>
            <person name="Wood J.M.D."/>
            <person name="Zagrodzka Z.B."/>
            <person name="Johannesson K."/>
            <person name="Butlin R.K."/>
            <person name="Leder E.H."/>
        </authorList>
    </citation>
    <scope>NUCLEOTIDE SEQUENCE [LARGE SCALE GENOMIC DNA]</scope>
    <source>
        <strain evidence="4">Snail1</strain>
        <tissue evidence="4">Muscle</tissue>
    </source>
</reference>
<keyword evidence="2" id="KW-0812">Transmembrane</keyword>
<keyword evidence="2" id="KW-1133">Transmembrane helix</keyword>
<evidence type="ECO:0000256" key="3">
    <source>
        <dbReference type="SAM" id="SignalP"/>
    </source>
</evidence>